<dbReference type="InterPro" id="IPR038717">
    <property type="entry name" value="Tc1-like_DDE_dom"/>
</dbReference>
<organism evidence="2 3">
    <name type="scientific">Blattamonas nauphoetae</name>
    <dbReference type="NCBI Taxonomy" id="2049346"/>
    <lineage>
        <taxon>Eukaryota</taxon>
        <taxon>Metamonada</taxon>
        <taxon>Preaxostyla</taxon>
        <taxon>Oxymonadida</taxon>
        <taxon>Blattamonas</taxon>
    </lineage>
</organism>
<dbReference type="Gene3D" id="3.30.420.10">
    <property type="entry name" value="Ribonuclease H-like superfamily/Ribonuclease H"/>
    <property type="match status" value="1"/>
</dbReference>
<feature type="domain" description="Tc1-like transposase DDE" evidence="1">
    <location>
        <begin position="148"/>
        <end position="285"/>
    </location>
</feature>
<dbReference type="Proteomes" id="UP001281761">
    <property type="component" value="Unassembled WGS sequence"/>
</dbReference>
<evidence type="ECO:0000259" key="1">
    <source>
        <dbReference type="Pfam" id="PF13358"/>
    </source>
</evidence>
<sequence length="343" mass="39630">MNRERRSTQPLSEREIRIIQRTYNQTKSLRKTSKATTFAIGTIQKYRNLPKKQAAKSKKPRMKREIFGKRELKKAKQYTEKNTVRSLAELKPHVSKSGSLRSFQRFCAKNDIKLLLPTKKLPINSIPKKKRKDWATTLLRGTQTGKDFVFDDEVSFGLTGPPIFYRKLVHGKQAKNIRKNVDRKGTVGFWGMIGYGDKSQFIRVRETLNAERYAKMLSTEWKRANLSQRNPPVSLVTDNAPWHVGQGGQKITETARIQKHRLPPTSPDLNPIETLWAIMARKLYQGGKTYSTDAKLEIEVQKVWRDLPQEKINTLVLSIRDRAMEVVLADGNEVKWKQTNQDL</sequence>
<dbReference type="Pfam" id="PF13358">
    <property type="entry name" value="DDE_3"/>
    <property type="match status" value="1"/>
</dbReference>
<name>A0ABQ9WZ63_9EUKA</name>
<accession>A0ABQ9WZ63</accession>
<evidence type="ECO:0000313" key="2">
    <source>
        <dbReference type="EMBL" id="KAK2944623.1"/>
    </source>
</evidence>
<protein>
    <submittedName>
        <fullName evidence="2">Transposable element Tc3 transposase</fullName>
    </submittedName>
</protein>
<comment type="caution">
    <text evidence="2">The sequence shown here is derived from an EMBL/GenBank/DDBJ whole genome shotgun (WGS) entry which is preliminary data.</text>
</comment>
<keyword evidence="3" id="KW-1185">Reference proteome</keyword>
<gene>
    <name evidence="2" type="ORF">BLNAU_20482</name>
</gene>
<dbReference type="InterPro" id="IPR036397">
    <property type="entry name" value="RNaseH_sf"/>
</dbReference>
<proteinExistence type="predicted"/>
<reference evidence="2 3" key="1">
    <citation type="journal article" date="2022" name="bioRxiv">
        <title>Genomics of Preaxostyla Flagellates Illuminates Evolutionary Transitions and the Path Towards Mitochondrial Loss.</title>
        <authorList>
            <person name="Novak L.V.F."/>
            <person name="Treitli S.C."/>
            <person name="Pyrih J."/>
            <person name="Halakuc P."/>
            <person name="Pipaliya S.V."/>
            <person name="Vacek V."/>
            <person name="Brzon O."/>
            <person name="Soukal P."/>
            <person name="Eme L."/>
            <person name="Dacks J.B."/>
            <person name="Karnkowska A."/>
            <person name="Elias M."/>
            <person name="Hampl V."/>
        </authorList>
    </citation>
    <scope>NUCLEOTIDE SEQUENCE [LARGE SCALE GENOMIC DNA]</scope>
    <source>
        <strain evidence="2">NAU3</strain>
        <tissue evidence="2">Gut</tissue>
    </source>
</reference>
<dbReference type="EMBL" id="JARBJD010000291">
    <property type="protein sequence ID" value="KAK2944623.1"/>
    <property type="molecule type" value="Genomic_DNA"/>
</dbReference>
<evidence type="ECO:0000313" key="3">
    <source>
        <dbReference type="Proteomes" id="UP001281761"/>
    </source>
</evidence>